<evidence type="ECO:0000256" key="1">
    <source>
        <dbReference type="ARBA" id="ARBA00022722"/>
    </source>
</evidence>
<dbReference type="InterPro" id="IPR002562">
    <property type="entry name" value="3'-5'_exonuclease_dom"/>
</dbReference>
<dbReference type="GO" id="GO:0033567">
    <property type="term" value="P:DNA replication, Okazaki fragment processing"/>
    <property type="evidence" value="ECO:0007669"/>
    <property type="project" value="InterPro"/>
</dbReference>
<dbReference type="SMART" id="SM00279">
    <property type="entry name" value="HhH2"/>
    <property type="match status" value="1"/>
</dbReference>
<evidence type="ECO:0000259" key="6">
    <source>
        <dbReference type="SMART" id="SM00475"/>
    </source>
</evidence>
<dbReference type="FunFam" id="3.40.50.1010:FF:000001">
    <property type="entry name" value="DNA polymerase I"/>
    <property type="match status" value="1"/>
</dbReference>
<protein>
    <submittedName>
        <fullName evidence="7">DNA polymerase I</fullName>
    </submittedName>
</protein>
<dbReference type="InterPro" id="IPR002421">
    <property type="entry name" value="5-3_exonuclease"/>
</dbReference>
<dbReference type="GO" id="GO:0008409">
    <property type="term" value="F:5'-3' exonuclease activity"/>
    <property type="evidence" value="ECO:0007669"/>
    <property type="project" value="InterPro"/>
</dbReference>
<organism evidence="7">
    <name type="scientific">Hellea balneolensis</name>
    <dbReference type="NCBI Taxonomy" id="287478"/>
    <lineage>
        <taxon>Bacteria</taxon>
        <taxon>Pseudomonadati</taxon>
        <taxon>Pseudomonadota</taxon>
        <taxon>Alphaproteobacteria</taxon>
        <taxon>Maricaulales</taxon>
        <taxon>Robiginitomaculaceae</taxon>
        <taxon>Hellea</taxon>
    </lineage>
</organism>
<dbReference type="InterPro" id="IPR020046">
    <property type="entry name" value="5-3_exonucl_a-hlix_arch_N"/>
</dbReference>
<dbReference type="SMART" id="SM00474">
    <property type="entry name" value="35EXOc"/>
    <property type="match status" value="1"/>
</dbReference>
<keyword evidence="3" id="KW-0269">Exonuclease</keyword>
<dbReference type="Proteomes" id="UP000886042">
    <property type="component" value="Unassembled WGS sequence"/>
</dbReference>
<dbReference type="AlphaFoldDB" id="A0A7C3FZ68"/>
<gene>
    <name evidence="7" type="ORF">ENJ46_03115</name>
</gene>
<evidence type="ECO:0000256" key="2">
    <source>
        <dbReference type="ARBA" id="ARBA00022801"/>
    </source>
</evidence>
<dbReference type="InterPro" id="IPR008918">
    <property type="entry name" value="HhH2"/>
</dbReference>
<feature type="domain" description="5'-3' exonuclease" evidence="6">
    <location>
        <begin position="14"/>
        <end position="274"/>
    </location>
</feature>
<dbReference type="Gene3D" id="3.40.50.1010">
    <property type="entry name" value="5'-nuclease"/>
    <property type="match status" value="1"/>
</dbReference>
<dbReference type="SUPFAM" id="SSF88723">
    <property type="entry name" value="PIN domain-like"/>
    <property type="match status" value="1"/>
</dbReference>
<dbReference type="CDD" id="cd09859">
    <property type="entry name" value="PIN_53EXO"/>
    <property type="match status" value="1"/>
</dbReference>
<dbReference type="InterPro" id="IPR038969">
    <property type="entry name" value="FEN"/>
</dbReference>
<dbReference type="SMART" id="SM00475">
    <property type="entry name" value="53EXOc"/>
    <property type="match status" value="1"/>
</dbReference>
<dbReference type="Pfam" id="PF02739">
    <property type="entry name" value="5_3_exonuc_N"/>
    <property type="match status" value="1"/>
</dbReference>
<dbReference type="GO" id="GO:0008408">
    <property type="term" value="F:3'-5' exonuclease activity"/>
    <property type="evidence" value="ECO:0007669"/>
    <property type="project" value="InterPro"/>
</dbReference>
<dbReference type="InterPro" id="IPR036279">
    <property type="entry name" value="5-3_exonuclease_C_sf"/>
</dbReference>
<dbReference type="Pfam" id="PF01612">
    <property type="entry name" value="DNA_pol_A_exo1"/>
    <property type="match status" value="1"/>
</dbReference>
<dbReference type="PANTHER" id="PTHR42646:SF2">
    <property type="entry name" value="5'-3' EXONUCLEASE FAMILY PROTEIN"/>
    <property type="match status" value="1"/>
</dbReference>
<dbReference type="Gene3D" id="1.10.150.20">
    <property type="entry name" value="5' to 3' exonuclease, C-terminal subdomain"/>
    <property type="match status" value="1"/>
</dbReference>
<dbReference type="Pfam" id="PF01367">
    <property type="entry name" value="5_3_exonuc"/>
    <property type="match status" value="1"/>
</dbReference>
<dbReference type="SUPFAM" id="SSF47807">
    <property type="entry name" value="5' to 3' exonuclease, C-terminal subdomain"/>
    <property type="match status" value="1"/>
</dbReference>
<proteinExistence type="predicted"/>
<evidence type="ECO:0000259" key="5">
    <source>
        <dbReference type="SMART" id="SM00474"/>
    </source>
</evidence>
<dbReference type="CDD" id="cd09898">
    <property type="entry name" value="H3TH_53EXO"/>
    <property type="match status" value="1"/>
</dbReference>
<dbReference type="CDD" id="cd06139">
    <property type="entry name" value="DNA_polA_I_Ecoli_like_exo"/>
    <property type="match status" value="1"/>
</dbReference>
<evidence type="ECO:0000256" key="3">
    <source>
        <dbReference type="ARBA" id="ARBA00022839"/>
    </source>
</evidence>
<accession>A0A7C3FZ68</accession>
<dbReference type="InterPro" id="IPR029060">
    <property type="entry name" value="PIN-like_dom_sf"/>
</dbReference>
<evidence type="ECO:0000313" key="7">
    <source>
        <dbReference type="EMBL" id="HFB54890.1"/>
    </source>
</evidence>
<comment type="caution">
    <text evidence="7">The sequence shown here is derived from an EMBL/GenBank/DDBJ whole genome shotgun (WGS) entry which is preliminary data.</text>
</comment>
<dbReference type="Gene3D" id="3.30.420.10">
    <property type="entry name" value="Ribonuclease H-like superfamily/Ribonuclease H"/>
    <property type="match status" value="1"/>
</dbReference>
<dbReference type="GO" id="GO:0017108">
    <property type="term" value="F:5'-flap endonuclease activity"/>
    <property type="evidence" value="ECO:0007669"/>
    <property type="project" value="InterPro"/>
</dbReference>
<dbReference type="EMBL" id="DRMN01000204">
    <property type="protein sequence ID" value="HFB54890.1"/>
    <property type="molecule type" value="Genomic_DNA"/>
</dbReference>
<dbReference type="PANTHER" id="PTHR42646">
    <property type="entry name" value="FLAP ENDONUCLEASE XNI"/>
    <property type="match status" value="1"/>
</dbReference>
<feature type="non-terminal residue" evidence="7">
    <location>
        <position position="507"/>
    </location>
</feature>
<keyword evidence="1" id="KW-0540">Nuclease</keyword>
<feature type="domain" description="3'-5' exonuclease" evidence="5">
    <location>
        <begin position="327"/>
        <end position="507"/>
    </location>
</feature>
<evidence type="ECO:0000256" key="4">
    <source>
        <dbReference type="ARBA" id="ARBA00023125"/>
    </source>
</evidence>
<dbReference type="SUPFAM" id="SSF53098">
    <property type="entry name" value="Ribonuclease H-like"/>
    <property type="match status" value="1"/>
</dbReference>
<reference evidence="7" key="1">
    <citation type="journal article" date="2020" name="mSystems">
        <title>Genome- and Community-Level Interaction Insights into Carbon Utilization and Element Cycling Functions of Hydrothermarchaeota in Hydrothermal Sediment.</title>
        <authorList>
            <person name="Zhou Z."/>
            <person name="Liu Y."/>
            <person name="Xu W."/>
            <person name="Pan J."/>
            <person name="Luo Z.H."/>
            <person name="Li M."/>
        </authorList>
    </citation>
    <scope>NUCLEOTIDE SEQUENCE [LARGE SCALE GENOMIC DNA]</scope>
    <source>
        <strain evidence="7">HyVt-489</strain>
    </source>
</reference>
<dbReference type="InterPro" id="IPR012337">
    <property type="entry name" value="RNaseH-like_sf"/>
</dbReference>
<dbReference type="FunFam" id="1.10.150.20:FF:000003">
    <property type="entry name" value="DNA polymerase I"/>
    <property type="match status" value="1"/>
</dbReference>
<dbReference type="GO" id="GO:0003677">
    <property type="term" value="F:DNA binding"/>
    <property type="evidence" value="ECO:0007669"/>
    <property type="project" value="UniProtKB-KW"/>
</dbReference>
<sequence length="507" mass="56058">MNAAEKQRNETQDDELYLIDGSGFIFRAYYAMAYSGQKAMTNPEGVPIGAVFGFTNMLLKLLQDYHAPYIAVIFDAARKNFRNDIYPDYKANRDETPEDLIPQFPLVKKATKAFDIPAIELEGFEADDLIAAYAKLAKEQGKKVVIVSSDKDLMQLVDDDVRMLDPMKNKWIGEKEVIGKFGVKPNRVVDVQSLAGDSSDNVPGVPGIGIKTAAQLINEYGDLESLLNRAGEIKQPKRRENLIESADMARISKKLVRLDEDAPVPVALADLKTRDGNHPDLFGFLQAQGFNSILKRLGGEIKTAEDAPKITHANDEEALSPIKDNQYTLITDSETLKTWIAEADETGILAIDTETTSLTPAKAKLVGISISSKPGKAAYIPLGHTQSTDLFGESSDADTKQMKMDEAIKLLKPILEDESVLKIGHNMKYDWQMLAKQGVRMHPCDDTMLISYVLDGTAHSHSMDNLAMQLFAHQNIKFEEVAGKGKNRISFDQVPIETALDYAAEDA</sequence>
<name>A0A7C3FZ68_9PROT</name>
<dbReference type="InterPro" id="IPR036397">
    <property type="entry name" value="RNaseH_sf"/>
</dbReference>
<keyword evidence="2" id="KW-0378">Hydrolase</keyword>
<dbReference type="InterPro" id="IPR020045">
    <property type="entry name" value="DNA_polI_H3TH"/>
</dbReference>
<keyword evidence="4" id="KW-0238">DNA-binding</keyword>